<evidence type="ECO:0000313" key="2">
    <source>
        <dbReference type="Proteomes" id="UP000177682"/>
    </source>
</evidence>
<dbReference type="EMBL" id="MFEY01000005">
    <property type="protein sequence ID" value="OGE90523.1"/>
    <property type="molecule type" value="Genomic_DNA"/>
</dbReference>
<sequence>MALNAYRIKGFRGGIADDAYKGVAGAFRFGYGLDIRNGADTLKCNQALEKDSGSVVTDLILFFVPASNGKLYGFGNAGNIYSKDTPASAWVLRYTDPDGKIMGAAEYTNNNGSGSYVPYLYWATETKLKRIPFSGSFPGSVETFGTLNGDPAWHTMTIAVGVLQICDGRYIALVDYEGNFNNQALDLIAGNRTKTLLPQDQIAIIGSTKGDKIEEGWLWTWDKQQPSWILRRMIAEKGVNAMIQTDFIMVQAGISGGLYYWDTVNILRFKAFPGGGWVNPGAAANLKGVALMGVTGSDKCGLYSYGRLSKNEPYSMNLEYVPSHGKLTGVEIGAVTVYGDQPFASWKDGSTYGVDTVDPDNKADARYEGLVFDAGEPELQKGFRHIKLLTKPLPSQCWLKTYYRINEQGEWKQAYLEDGADSFDKEGNTKVVFTVETGDEEEEEKGKGETFELAFDLHPSGNNTPEIVAASTYFEPIGIL</sequence>
<evidence type="ECO:0000313" key="1">
    <source>
        <dbReference type="EMBL" id="OGE90523.1"/>
    </source>
</evidence>
<protein>
    <submittedName>
        <fullName evidence="1">Uncharacterized protein</fullName>
    </submittedName>
</protein>
<dbReference type="Proteomes" id="UP000177682">
    <property type="component" value="Unassembled WGS sequence"/>
</dbReference>
<comment type="caution">
    <text evidence="1">The sequence shown here is derived from an EMBL/GenBank/DDBJ whole genome shotgun (WGS) entry which is preliminary data.</text>
</comment>
<gene>
    <name evidence="1" type="ORF">A3E29_01870</name>
</gene>
<reference evidence="1 2" key="1">
    <citation type="journal article" date="2016" name="Nat. Commun.">
        <title>Thousands of microbial genomes shed light on interconnected biogeochemical processes in an aquifer system.</title>
        <authorList>
            <person name="Anantharaman K."/>
            <person name="Brown C.T."/>
            <person name="Hug L.A."/>
            <person name="Sharon I."/>
            <person name="Castelle C.J."/>
            <person name="Probst A.J."/>
            <person name="Thomas B.C."/>
            <person name="Singh A."/>
            <person name="Wilkins M.J."/>
            <person name="Karaoz U."/>
            <person name="Brodie E.L."/>
            <person name="Williams K.H."/>
            <person name="Hubbard S.S."/>
            <person name="Banfield J.F."/>
        </authorList>
    </citation>
    <scope>NUCLEOTIDE SEQUENCE [LARGE SCALE GENOMIC DNA]</scope>
</reference>
<accession>A0A1F5PKS3</accession>
<organism evidence="1 2">
    <name type="scientific">Candidatus Doudnabacteria bacterium RIFCSPHIGHO2_12_FULL_48_16</name>
    <dbReference type="NCBI Taxonomy" id="1817838"/>
    <lineage>
        <taxon>Bacteria</taxon>
        <taxon>Candidatus Doudnaibacteriota</taxon>
    </lineage>
</organism>
<dbReference type="AlphaFoldDB" id="A0A1F5PKS3"/>
<name>A0A1F5PKS3_9BACT</name>
<proteinExistence type="predicted"/>